<dbReference type="EMBL" id="RYZR01000006">
    <property type="protein sequence ID" value="RUL63235.1"/>
    <property type="molecule type" value="Genomic_DNA"/>
</dbReference>
<protein>
    <submittedName>
        <fullName evidence="2">Uncharacterized protein</fullName>
    </submittedName>
</protein>
<dbReference type="Proteomes" id="UP000267077">
    <property type="component" value="Unassembled WGS sequence"/>
</dbReference>
<evidence type="ECO:0000313" key="2">
    <source>
        <dbReference type="EMBL" id="RUL63235.1"/>
    </source>
</evidence>
<evidence type="ECO:0000313" key="3">
    <source>
        <dbReference type="Proteomes" id="UP000267077"/>
    </source>
</evidence>
<comment type="caution">
    <text evidence="2">The sequence shown here is derived from an EMBL/GenBank/DDBJ whole genome shotgun (WGS) entry which is preliminary data.</text>
</comment>
<keyword evidence="3" id="KW-1185">Reference proteome</keyword>
<reference evidence="2 3" key="1">
    <citation type="submission" date="2018-12" db="EMBL/GenBank/DDBJ databases">
        <title>Dyella dinghuensis sp. nov. DHOA06 and Dyella choica sp. nov. 4M-K27, isolated from forest soil.</title>
        <authorList>
            <person name="Qiu L.-H."/>
            <person name="Gao Z.-H."/>
        </authorList>
    </citation>
    <scope>NUCLEOTIDE SEQUENCE [LARGE SCALE GENOMIC DNA]</scope>
    <source>
        <strain evidence="2 3">DHOA06</strain>
    </source>
</reference>
<organism evidence="2 3">
    <name type="scientific">Dyella dinghuensis</name>
    <dbReference type="NCBI Taxonomy" id="1920169"/>
    <lineage>
        <taxon>Bacteria</taxon>
        <taxon>Pseudomonadati</taxon>
        <taxon>Pseudomonadota</taxon>
        <taxon>Gammaproteobacteria</taxon>
        <taxon>Lysobacterales</taxon>
        <taxon>Rhodanobacteraceae</taxon>
        <taxon>Dyella</taxon>
    </lineage>
</organism>
<dbReference type="OrthoDB" id="9840272at2"/>
<proteinExistence type="predicted"/>
<sequence>MTISSISSTQSQPVSGVVAPRYNHHKKELNAPTTAALVVQPGTSPTDASSLASAIAGAMAQLGLTPARGTTASSSENATSAKQFAPLSQPPQASQQVQQYKNVASTYSNLAQSLSSSSGSASAAASGTGSLTTVFENLWSSLGSSSETSADATGSTIPSLPLFLQTLARNFSESGVSGLRGVFVDTVA</sequence>
<evidence type="ECO:0000256" key="1">
    <source>
        <dbReference type="SAM" id="MobiDB-lite"/>
    </source>
</evidence>
<feature type="compositionally biased region" description="Low complexity" evidence="1">
    <location>
        <begin position="70"/>
        <end position="95"/>
    </location>
</feature>
<accession>A0A432LRQ9</accession>
<dbReference type="RefSeq" id="WP_126674171.1">
    <property type="nucleotide sequence ID" value="NZ_RYZR01000006.1"/>
</dbReference>
<dbReference type="AlphaFoldDB" id="A0A432LRQ9"/>
<feature type="region of interest" description="Disordered" evidence="1">
    <location>
        <begin position="67"/>
        <end position="95"/>
    </location>
</feature>
<gene>
    <name evidence="2" type="ORF">EKH79_12595</name>
</gene>
<name>A0A432LRQ9_9GAMM</name>